<proteinExistence type="predicted"/>
<dbReference type="SMART" id="SM00741">
    <property type="entry name" value="SapB"/>
    <property type="match status" value="4"/>
</dbReference>
<keyword evidence="7" id="KW-0325">Glycoprotein</keyword>
<feature type="disulfide bond" evidence="18">
    <location>
        <begin position="320"/>
        <end position="384"/>
    </location>
</feature>
<name>A0A6P5QLZ3_MUSCR</name>
<dbReference type="CTD" id="5660"/>
<dbReference type="GO" id="GO:0005764">
    <property type="term" value="C:lysosome"/>
    <property type="evidence" value="ECO:0007669"/>
    <property type="project" value="UniProtKB-SubCell"/>
</dbReference>
<dbReference type="InterPro" id="IPR008373">
    <property type="entry name" value="Saposin"/>
</dbReference>
<dbReference type="Proteomes" id="UP000515126">
    <property type="component" value="Chromosome 10"/>
</dbReference>
<feature type="disulfide bond" evidence="18">
    <location>
        <begin position="66"/>
        <end position="132"/>
    </location>
</feature>
<evidence type="ECO:0000256" key="9">
    <source>
        <dbReference type="ARBA" id="ARBA00037150"/>
    </source>
</evidence>
<feature type="disulfide bond" evidence="18">
    <location>
        <begin position="473"/>
        <end position="484"/>
    </location>
</feature>
<dbReference type="GeneID" id="110302835"/>
<evidence type="ECO:0000256" key="8">
    <source>
        <dbReference type="ARBA" id="ARBA00023228"/>
    </source>
</evidence>
<comment type="function">
    <text evidence="11">Saposin-B stimulates the hydrolysis of galacto-cerebroside sulfate by arylsulfatase A (EC 3.1.6.8), GM1 gangliosides by beta-galactosidase (EC 3.2.1.23) and globotriaosylceramide by alpha-galactosidase A (EC 3.2.1.22). Saposin-B forms a solubilizing complex with the substrates of the sphingolipid hydrolases.</text>
</comment>
<dbReference type="GO" id="GO:0007041">
    <property type="term" value="P:lysosomal transport"/>
    <property type="evidence" value="ECO:0007669"/>
    <property type="project" value="Ensembl"/>
</dbReference>
<organism evidence="21 22">
    <name type="scientific">Mus caroli</name>
    <name type="common">Ryukyu mouse</name>
    <name type="synonym">Ricefield mouse</name>
    <dbReference type="NCBI Taxonomy" id="10089"/>
    <lineage>
        <taxon>Eukaryota</taxon>
        <taxon>Metazoa</taxon>
        <taxon>Chordata</taxon>
        <taxon>Craniata</taxon>
        <taxon>Vertebrata</taxon>
        <taxon>Euteleostomi</taxon>
        <taxon>Mammalia</taxon>
        <taxon>Eutheria</taxon>
        <taxon>Euarchontoglires</taxon>
        <taxon>Glires</taxon>
        <taxon>Rodentia</taxon>
        <taxon>Myomorpha</taxon>
        <taxon>Muroidea</taxon>
        <taxon>Muridae</taxon>
        <taxon>Murinae</taxon>
        <taxon>Mus</taxon>
        <taxon>Mus</taxon>
    </lineage>
</organism>
<feature type="disulfide bond" evidence="18">
    <location>
        <begin position="348"/>
        <end position="359"/>
    </location>
</feature>
<evidence type="ECO:0000256" key="11">
    <source>
        <dbReference type="ARBA" id="ARBA00037606"/>
    </source>
</evidence>
<evidence type="ECO:0000256" key="13">
    <source>
        <dbReference type="ARBA" id="ARBA00056290"/>
    </source>
</evidence>
<protein>
    <recommendedName>
        <fullName evidence="12">Prosaposin</fullName>
    </recommendedName>
    <alternativeName>
        <fullName evidence="16">Sulfated glycoprotein 1</fullName>
    </alternativeName>
</protein>
<evidence type="ECO:0000256" key="15">
    <source>
        <dbReference type="ARBA" id="ARBA00063286"/>
    </source>
</evidence>
<dbReference type="SUPFAM" id="SSF47862">
    <property type="entry name" value="Saposin"/>
    <property type="match status" value="3"/>
</dbReference>
<evidence type="ECO:0000256" key="1">
    <source>
        <dbReference type="ARBA" id="ARBA00004371"/>
    </source>
</evidence>
<dbReference type="GO" id="GO:0097110">
    <property type="term" value="F:scaffold protein binding"/>
    <property type="evidence" value="ECO:0007669"/>
    <property type="project" value="Ensembl"/>
</dbReference>
<evidence type="ECO:0000256" key="7">
    <source>
        <dbReference type="ARBA" id="ARBA00023180"/>
    </source>
</evidence>
<dbReference type="KEGG" id="mcal:110302835"/>
<dbReference type="GO" id="GO:0005770">
    <property type="term" value="C:late endosome"/>
    <property type="evidence" value="ECO:0007669"/>
    <property type="project" value="Ensembl"/>
</dbReference>
<evidence type="ECO:0000256" key="6">
    <source>
        <dbReference type="ARBA" id="ARBA00023157"/>
    </source>
</evidence>
<dbReference type="PRINTS" id="PR01797">
    <property type="entry name" value="SAPOSIN"/>
</dbReference>
<evidence type="ECO:0000256" key="2">
    <source>
        <dbReference type="ARBA" id="ARBA00004613"/>
    </source>
</evidence>
<accession>A0A6P5QLZ3</accession>
<keyword evidence="4 17" id="KW-0732">Signal</keyword>
<keyword evidence="6 18" id="KW-1015">Disulfide bond</keyword>
<dbReference type="GO" id="GO:0006665">
    <property type="term" value="P:sphingolipid metabolic process"/>
    <property type="evidence" value="ECO:0007669"/>
    <property type="project" value="UniProtKB-UniRule"/>
</dbReference>
<feature type="disulfide bond" evidence="18">
    <location>
        <begin position="445"/>
        <end position="509"/>
    </location>
</feature>
<comment type="function">
    <text evidence="13">Saposins are specific low-molecular mass non-enzymatic proteins, they participate in the lysosomal degradation of sphingolipids, which takes place by the sequential action of specific hydrolases.</text>
</comment>
<dbReference type="GO" id="GO:0019216">
    <property type="term" value="P:regulation of lipid metabolic process"/>
    <property type="evidence" value="ECO:0007669"/>
    <property type="project" value="UniProtKB-UniRule"/>
</dbReference>
<evidence type="ECO:0000256" key="3">
    <source>
        <dbReference type="ARBA" id="ARBA00022525"/>
    </source>
</evidence>
<keyword evidence="5" id="KW-0677">Repeat</keyword>
<feature type="domain" description="Saposin B-type" evidence="19">
    <location>
        <begin position="59"/>
        <end position="142"/>
    </location>
</feature>
<dbReference type="GO" id="GO:1905573">
    <property type="term" value="F:ganglioside GM1 binding"/>
    <property type="evidence" value="ECO:0007669"/>
    <property type="project" value="Ensembl"/>
</dbReference>
<dbReference type="InterPro" id="IPR051428">
    <property type="entry name" value="Sphingo_Act-Surfact_Prot"/>
</dbReference>
<dbReference type="FunFam" id="1.10.225.10:FF:000005">
    <property type="entry name" value="prosaposin isoform X2"/>
    <property type="match status" value="1"/>
</dbReference>
<feature type="domain" description="Saposin A-type" evidence="20">
    <location>
        <begin position="18"/>
        <end position="58"/>
    </location>
</feature>
<dbReference type="GO" id="GO:1905574">
    <property type="term" value="F:ganglioside GM2 binding"/>
    <property type="evidence" value="ECO:0007669"/>
    <property type="project" value="Ensembl"/>
</dbReference>
<dbReference type="PIRSF" id="PIRSF002431">
    <property type="entry name" value="Saposin"/>
    <property type="match status" value="1"/>
</dbReference>
<feature type="domain" description="Saposin B-type" evidence="19">
    <location>
        <begin position="193"/>
        <end position="277"/>
    </location>
</feature>
<keyword evidence="21" id="KW-1185">Reference proteome</keyword>
<dbReference type="RefSeq" id="XP_021029247.1">
    <property type="nucleotide sequence ID" value="XM_021173588.1"/>
</dbReference>
<dbReference type="GO" id="GO:0007193">
    <property type="term" value="P:adenylate cyclase-inhibiting G protein-coupled receptor signaling pathway"/>
    <property type="evidence" value="ECO:0007669"/>
    <property type="project" value="UniProtKB-UniRule"/>
</dbReference>
<evidence type="ECO:0000313" key="22">
    <source>
        <dbReference type="RefSeq" id="XP_021029247.1"/>
    </source>
</evidence>
<comment type="function">
    <text evidence="14">Behaves as a myelinotrophic and neurotrophic factor, these effects are mediated by its G-protein-coupled receptors, GPR37 and GPR37L1, undergoing ligand-mediated internalization followed by ERK phosphorylation signaling.</text>
</comment>
<evidence type="ECO:0000256" key="16">
    <source>
        <dbReference type="ARBA" id="ARBA00075106"/>
    </source>
</evidence>
<dbReference type="PROSITE" id="PS50015">
    <property type="entry name" value="SAP_B"/>
    <property type="match status" value="4"/>
</dbReference>
<feature type="domain" description="Saposin A-type" evidence="20">
    <location>
        <begin position="521"/>
        <end position="557"/>
    </location>
</feature>
<feature type="disulfide bond" evidence="18">
    <location>
        <begin position="317"/>
        <end position="390"/>
    </location>
</feature>
<dbReference type="GO" id="GO:0016020">
    <property type="term" value="C:membrane"/>
    <property type="evidence" value="ECO:0007669"/>
    <property type="project" value="GOC"/>
</dbReference>
<dbReference type="InterPro" id="IPR007856">
    <property type="entry name" value="SapB_1"/>
</dbReference>
<dbReference type="GO" id="GO:1905576">
    <property type="term" value="F:ganglioside GT1b binding"/>
    <property type="evidence" value="ECO:0007669"/>
    <property type="project" value="Ensembl"/>
</dbReference>
<feature type="domain" description="Saposin B-type" evidence="19">
    <location>
        <begin position="313"/>
        <end position="394"/>
    </location>
</feature>
<keyword evidence="8" id="KW-0458">Lysosome</keyword>
<evidence type="ECO:0000256" key="4">
    <source>
        <dbReference type="ARBA" id="ARBA00022729"/>
    </source>
</evidence>
<evidence type="ECO:0000256" key="10">
    <source>
        <dbReference type="ARBA" id="ARBA00037231"/>
    </source>
</evidence>
<evidence type="ECO:0000256" key="14">
    <source>
        <dbReference type="ARBA" id="ARBA00058666"/>
    </source>
</evidence>
<dbReference type="GO" id="GO:1905572">
    <property type="term" value="P:ganglioside GM1 transport to membrane"/>
    <property type="evidence" value="ECO:0007669"/>
    <property type="project" value="Ensembl"/>
</dbReference>
<dbReference type="GO" id="GO:0042803">
    <property type="term" value="F:protein homodimerization activity"/>
    <property type="evidence" value="ECO:0007669"/>
    <property type="project" value="Ensembl"/>
</dbReference>
<dbReference type="PANTHER" id="PTHR11480:SF36">
    <property type="entry name" value="PROSAPOSIN"/>
    <property type="match status" value="1"/>
</dbReference>
<dbReference type="InterPro" id="IPR008138">
    <property type="entry name" value="SapB_2"/>
</dbReference>
<dbReference type="InterPro" id="IPR011001">
    <property type="entry name" value="Saposin-like"/>
</dbReference>
<dbReference type="SMART" id="SM00162">
    <property type="entry name" value="SAPA"/>
    <property type="match status" value="2"/>
</dbReference>
<dbReference type="Pfam" id="PF05184">
    <property type="entry name" value="SapB_1"/>
    <property type="match status" value="3"/>
</dbReference>
<dbReference type="PANTHER" id="PTHR11480">
    <property type="entry name" value="SAPOSIN-RELATED"/>
    <property type="match status" value="1"/>
</dbReference>
<evidence type="ECO:0000256" key="18">
    <source>
        <dbReference type="PIRSR" id="PIRSR002431-1"/>
    </source>
</evidence>
<sequence>MYALALFASLLATALTSPVQDPKTCSGGSAVLCRDVKTAVDCGAVKHCQQMVWSKPTAKSLPCDICKTVVTEAGNLLKDNATQEEILRYLEKTCEWIRDSRLSASCKEAVDSYLPVILDMIKGEMSNPGEVCSALNLCQSLQEYLAEQNQKQLESNKIPEVDMARVVAPFMSNIPLLLYPQDGPHSQPQPKANEDVCQDCMKLVSDVQTAVKTNSSFIQGFVDHVKEDCDRLGPGVSEICKNYVDQYSEVCVQMLMHMQDQQPKEICVLAGFCNEVKRVPMKTLVPATEAIKNILPALEMMDPYEQNLVQAHNVILCQTCQFVMNKFSELIVNNATEELLVKGFSNACALLPDPARTKCQEVVGTFGPSLLDIFIHEVNPSSLCGVIGLCAARPELVEALEQPAPAIVSALLKEPALPKQPTQPKQSALPARVPQKKNGGFCEVCKKLVLYLEHNLEKNSTKEEILAALEKGCSFLPDPYQKQCDDFVAEYEPLLLEILVEVMDPGFVCSKIGVCPSAYKLLLGTEKCVWGPSYWCQNMETAARCNAVDHCKRHVWN</sequence>
<feature type="disulfide bond" evidence="18">
    <location>
        <begin position="200"/>
        <end position="267"/>
    </location>
</feature>
<feature type="disulfide bond" evidence="18">
    <location>
        <begin position="197"/>
        <end position="273"/>
    </location>
</feature>
<dbReference type="AlphaFoldDB" id="A0A6P5QLZ3"/>
<dbReference type="GO" id="GO:0002020">
    <property type="term" value="F:protease binding"/>
    <property type="evidence" value="ECO:0007669"/>
    <property type="project" value="Ensembl"/>
</dbReference>
<dbReference type="GO" id="GO:1905575">
    <property type="term" value="F:ganglioside GM3 binding"/>
    <property type="evidence" value="ECO:0007669"/>
    <property type="project" value="Ensembl"/>
</dbReference>
<dbReference type="Pfam" id="PF03489">
    <property type="entry name" value="SapB_2"/>
    <property type="match status" value="3"/>
</dbReference>
<comment type="subcellular location">
    <subcellularLocation>
        <location evidence="1">Lysosome</location>
    </subcellularLocation>
    <subcellularLocation>
        <location evidence="2">Secreted</location>
    </subcellularLocation>
</comment>
<feature type="signal peptide" evidence="17">
    <location>
        <begin position="1"/>
        <end position="16"/>
    </location>
</feature>
<reference evidence="22" key="1">
    <citation type="submission" date="2025-08" db="UniProtKB">
        <authorList>
            <consortium name="RefSeq"/>
        </authorList>
    </citation>
    <scope>IDENTIFICATION</scope>
</reference>
<feature type="disulfide bond" evidence="18">
    <location>
        <begin position="94"/>
        <end position="106"/>
    </location>
</feature>
<feature type="chain" id="PRO_5028556503" description="Prosaposin" evidence="17">
    <location>
        <begin position="17"/>
        <end position="557"/>
    </location>
</feature>
<dbReference type="InterPro" id="IPR003119">
    <property type="entry name" value="SAP_A"/>
</dbReference>
<dbReference type="FunFam" id="1.10.225.10:FF:000002">
    <property type="entry name" value="prosaposin isoform X2"/>
    <property type="match status" value="2"/>
</dbReference>
<gene>
    <name evidence="22" type="primary">Psap</name>
</gene>
<evidence type="ECO:0000259" key="19">
    <source>
        <dbReference type="PROSITE" id="PS50015"/>
    </source>
</evidence>
<feature type="disulfide bond" evidence="18">
    <location>
        <begin position="442"/>
        <end position="515"/>
    </location>
</feature>
<dbReference type="GO" id="GO:1905577">
    <property type="term" value="F:ganglioside GP1c binding"/>
    <property type="evidence" value="ECO:0007669"/>
    <property type="project" value="Ensembl"/>
</dbReference>
<evidence type="ECO:0000256" key="17">
    <source>
        <dbReference type="PIRNR" id="PIRNR002431"/>
    </source>
</evidence>
<dbReference type="Pfam" id="PF02199">
    <property type="entry name" value="SapA"/>
    <property type="match status" value="2"/>
</dbReference>
<comment type="function">
    <text evidence="9">Saposin-A and saposin-C stimulate the hydrolysis of glucosylceramide by beta-glucosylceramidase (EC 3.2.1.45) and galactosylceramide by beta-galactosylceramidase (EC 3.2.1.46). Saposin-C apparently acts by combining with the enzyme and acidic lipid to form an activated complex, rather than by solubilizing the substrate.</text>
</comment>
<dbReference type="PROSITE" id="PS51110">
    <property type="entry name" value="SAP_A"/>
    <property type="match status" value="2"/>
</dbReference>
<dbReference type="Gene3D" id="1.10.225.10">
    <property type="entry name" value="Saposin-like"/>
    <property type="match status" value="4"/>
</dbReference>
<dbReference type="GO" id="GO:0005615">
    <property type="term" value="C:extracellular space"/>
    <property type="evidence" value="ECO:0007669"/>
    <property type="project" value="Ensembl"/>
</dbReference>
<evidence type="ECO:0000256" key="5">
    <source>
        <dbReference type="ARBA" id="ARBA00022737"/>
    </source>
</evidence>
<comment type="function">
    <text evidence="10">Saposin-D is a specific sphingomyelin phosphodiesterase activator (EC 3.1.4.12).</text>
</comment>
<keyword evidence="3" id="KW-0964">Secreted</keyword>
<dbReference type="GO" id="GO:0005543">
    <property type="term" value="F:phospholipid binding"/>
    <property type="evidence" value="ECO:0007669"/>
    <property type="project" value="Ensembl"/>
</dbReference>
<dbReference type="FunFam" id="1.10.225.10:FF:000004">
    <property type="entry name" value="prosaposin isoform X2"/>
    <property type="match status" value="1"/>
</dbReference>
<evidence type="ECO:0000256" key="12">
    <source>
        <dbReference type="ARBA" id="ARBA00040265"/>
    </source>
</evidence>
<comment type="subunit">
    <text evidence="15">Saposin-B is a homodimer. Prosaposin exists as a roughly half-half mixture of monomers and disulfide-linked dimers. Monomeric prosaposin interacts (via C-terminus) with sortilin/SORT1, the interaction is required for targeting to lysosomes. Interacts with GRN; facilitates lysosomal delivery of progranulin from the extracellular space and the biosynthetic pathway.</text>
</comment>
<dbReference type="InterPro" id="IPR008139">
    <property type="entry name" value="SaposinB_dom"/>
</dbReference>
<evidence type="ECO:0000259" key="20">
    <source>
        <dbReference type="PROSITE" id="PS51110"/>
    </source>
</evidence>
<feature type="domain" description="Saposin B-type" evidence="19">
    <location>
        <begin position="438"/>
        <end position="519"/>
    </location>
</feature>
<evidence type="ECO:0000313" key="21">
    <source>
        <dbReference type="Proteomes" id="UP000515126"/>
    </source>
</evidence>
<dbReference type="InterPro" id="IPR021165">
    <property type="entry name" value="Saposin_chordata"/>
</dbReference>
<feature type="disulfide bond" evidence="18">
    <location>
        <begin position="229"/>
        <end position="240"/>
    </location>
</feature>
<feature type="disulfide bond" evidence="18">
    <location>
        <begin position="63"/>
        <end position="138"/>
    </location>
</feature>